<name>A0A9W7A716_9STRA</name>
<reference evidence="11" key="1">
    <citation type="journal article" date="2023" name="Commun. Biol.">
        <title>Genome analysis of Parmales, the sister group of diatoms, reveals the evolutionary specialization of diatoms from phago-mixotrophs to photoautotrophs.</title>
        <authorList>
            <person name="Ban H."/>
            <person name="Sato S."/>
            <person name="Yoshikawa S."/>
            <person name="Yamada K."/>
            <person name="Nakamura Y."/>
            <person name="Ichinomiya M."/>
            <person name="Sato N."/>
            <person name="Blanc-Mathieu R."/>
            <person name="Endo H."/>
            <person name="Kuwata A."/>
            <person name="Ogata H."/>
        </authorList>
    </citation>
    <scope>NUCLEOTIDE SEQUENCE [LARGE SCALE GENOMIC DNA]</scope>
    <source>
        <strain evidence="11">NIES 3701</strain>
    </source>
</reference>
<organism evidence="10 11">
    <name type="scientific">Triparma strigata</name>
    <dbReference type="NCBI Taxonomy" id="1606541"/>
    <lineage>
        <taxon>Eukaryota</taxon>
        <taxon>Sar</taxon>
        <taxon>Stramenopiles</taxon>
        <taxon>Ochrophyta</taxon>
        <taxon>Bolidophyceae</taxon>
        <taxon>Parmales</taxon>
        <taxon>Triparmaceae</taxon>
        <taxon>Triparma</taxon>
    </lineage>
</organism>
<evidence type="ECO:0000313" key="10">
    <source>
        <dbReference type="EMBL" id="GMH66824.1"/>
    </source>
</evidence>
<keyword evidence="5" id="KW-0648">Protein biosynthesis</keyword>
<dbReference type="PANTHER" id="PTHR45989">
    <property type="entry name" value="TRANSLATION INITIATION FACTOR EIF-2B SUBUNIT GAMMA"/>
    <property type="match status" value="1"/>
</dbReference>
<dbReference type="Pfam" id="PF25084">
    <property type="entry name" value="LbH_EIF2B"/>
    <property type="match status" value="1"/>
</dbReference>
<evidence type="ECO:0000256" key="2">
    <source>
        <dbReference type="ARBA" id="ARBA00007878"/>
    </source>
</evidence>
<dbReference type="GO" id="GO:0002183">
    <property type="term" value="P:cytoplasmic translational initiation"/>
    <property type="evidence" value="ECO:0007669"/>
    <property type="project" value="TreeGrafter"/>
</dbReference>
<dbReference type="GO" id="GO:0005829">
    <property type="term" value="C:cytosol"/>
    <property type="evidence" value="ECO:0007669"/>
    <property type="project" value="UniProtKB-SubCell"/>
</dbReference>
<dbReference type="AlphaFoldDB" id="A0A9W7A716"/>
<dbReference type="InterPro" id="IPR056764">
    <property type="entry name" value="LbH_EIF2B3/5"/>
</dbReference>
<evidence type="ECO:0000256" key="6">
    <source>
        <dbReference type="ARBA" id="ARBA00044196"/>
    </source>
</evidence>
<evidence type="ECO:0000256" key="3">
    <source>
        <dbReference type="ARBA" id="ARBA00022490"/>
    </source>
</evidence>
<evidence type="ECO:0000256" key="4">
    <source>
        <dbReference type="ARBA" id="ARBA00022540"/>
    </source>
</evidence>
<evidence type="ECO:0000256" key="1">
    <source>
        <dbReference type="ARBA" id="ARBA00004514"/>
    </source>
</evidence>
<evidence type="ECO:0000313" key="11">
    <source>
        <dbReference type="Proteomes" id="UP001165085"/>
    </source>
</evidence>
<dbReference type="Gene3D" id="2.160.10.10">
    <property type="entry name" value="Hexapeptide repeat proteins"/>
    <property type="match status" value="1"/>
</dbReference>
<keyword evidence="11" id="KW-1185">Reference proteome</keyword>
<evidence type="ECO:0000256" key="5">
    <source>
        <dbReference type="ARBA" id="ARBA00022917"/>
    </source>
</evidence>
<evidence type="ECO:0000256" key="7">
    <source>
        <dbReference type="ARBA" id="ARBA00044229"/>
    </source>
</evidence>
<dbReference type="Gene3D" id="3.90.550.10">
    <property type="entry name" value="Spore Coat Polysaccharide Biosynthesis Protein SpsA, Chain A"/>
    <property type="match status" value="1"/>
</dbReference>
<evidence type="ECO:0000256" key="8">
    <source>
        <dbReference type="ARBA" id="ARBA00046432"/>
    </source>
</evidence>
<dbReference type="InterPro" id="IPR051960">
    <property type="entry name" value="eIF2B_gamma"/>
</dbReference>
<dbReference type="OrthoDB" id="10250549at2759"/>
<sequence>MDVTAVLLAGSAGERMYPLCGVDDDAMFNDDANAKTSASNVPPTPKCLLPLAGSTPLALLIAAVKTAGLPNANIKVLAAPEIYPQISAYMQTNNPTIEITKLTVECGGSADALRQVKREKKVDPSHSILLLSSDLVLENASTLVGLVETHRSVCNDKKDSISLLFADFGHEDGDGVPVKESKKSKLGFLAREDEDIEFVGLAVKGGPMENDNLCAVSNPVKRLLLKVSRAEIDETEENVGDTPKLEIPKELVRAAIRNPQSSLSLRTDLVDLHAYVISPWVWGNLISCQPFETLQSIQHDIIPLLTKQQLSGFDVETSESCSIAPEEFTVAAHVLPRSAILALRVCTVPNYLHACKEAVTHSIRRPALHPSSLPSTFGRLEGTVHAKDNALFLEGAEKGSGGACKNSTVGKNSKIGSKCKINNCMIMDNVTIANGVTLQNSIISDGVTIEDGCNLNDCQVAPAVLVAAKTKVNGETLV</sequence>
<dbReference type="EMBL" id="BRXY01000112">
    <property type="protein sequence ID" value="GMH66824.1"/>
    <property type="molecule type" value="Genomic_DNA"/>
</dbReference>
<dbReference type="InterPro" id="IPR029044">
    <property type="entry name" value="Nucleotide-diphossugar_trans"/>
</dbReference>
<comment type="caution">
    <text evidence="10">The sequence shown here is derived from an EMBL/GenBank/DDBJ whole genome shotgun (WGS) entry which is preliminary data.</text>
</comment>
<dbReference type="GO" id="GO:0005085">
    <property type="term" value="F:guanyl-nucleotide exchange factor activity"/>
    <property type="evidence" value="ECO:0007669"/>
    <property type="project" value="TreeGrafter"/>
</dbReference>
<dbReference type="GO" id="GO:0005851">
    <property type="term" value="C:eukaryotic translation initiation factor 2B complex"/>
    <property type="evidence" value="ECO:0007669"/>
    <property type="project" value="TreeGrafter"/>
</dbReference>
<comment type="subcellular location">
    <subcellularLocation>
        <location evidence="1">Cytoplasm</location>
        <location evidence="1">Cytosol</location>
    </subcellularLocation>
</comment>
<comment type="subunit">
    <text evidence="8">Component of the translation initiation factor 2B (eIF2B) complex which is a heterodecamer of two sets of five different subunits: alpha, beta, gamma, delta and epsilon. Subunits alpha, beta and delta comprise a regulatory subcomplex and subunits epsilon and gamma comprise a catalytic subcomplex. Within the complex, the hexameric regulatory complex resides at the center, with the two heterodimeric catalytic subcomplexes bound on opposite sides.</text>
</comment>
<dbReference type="PANTHER" id="PTHR45989:SF1">
    <property type="entry name" value="TRANSLATION INITIATION FACTOR EIF-2B SUBUNIT GAMMA"/>
    <property type="match status" value="1"/>
</dbReference>
<keyword evidence="4" id="KW-0396">Initiation factor</keyword>
<gene>
    <name evidence="10" type="ORF">TrST_g7494</name>
</gene>
<proteinExistence type="inferred from homology"/>
<dbReference type="SUPFAM" id="SSF53448">
    <property type="entry name" value="Nucleotide-diphospho-sugar transferases"/>
    <property type="match status" value="1"/>
</dbReference>
<protein>
    <recommendedName>
        <fullName evidence="6">Translation initiation factor eIF2B subunit gamma</fullName>
    </recommendedName>
    <alternativeName>
        <fullName evidence="7">eIF2B GDP-GTP exchange factor subunit gamma</fullName>
    </alternativeName>
</protein>
<dbReference type="Proteomes" id="UP001165085">
    <property type="component" value="Unassembled WGS sequence"/>
</dbReference>
<keyword evidence="3" id="KW-0963">Cytoplasm</keyword>
<dbReference type="GO" id="GO:0003743">
    <property type="term" value="F:translation initiation factor activity"/>
    <property type="evidence" value="ECO:0007669"/>
    <property type="project" value="UniProtKB-KW"/>
</dbReference>
<evidence type="ECO:0000259" key="9">
    <source>
        <dbReference type="Pfam" id="PF25084"/>
    </source>
</evidence>
<feature type="domain" description="EIF2B subunit epsilon/gamma LbH" evidence="9">
    <location>
        <begin position="402"/>
        <end position="471"/>
    </location>
</feature>
<accession>A0A9W7A716</accession>
<comment type="similarity">
    <text evidence="2">Belongs to the eIF-2B gamma/epsilon subunits family.</text>
</comment>